<evidence type="ECO:0000256" key="6">
    <source>
        <dbReference type="ARBA" id="ARBA00022824"/>
    </source>
</evidence>
<dbReference type="GO" id="GO:0030149">
    <property type="term" value="P:sphingolipid catabolic process"/>
    <property type="evidence" value="ECO:0007669"/>
    <property type="project" value="TreeGrafter"/>
</dbReference>
<dbReference type="EMBL" id="GEEE01017917">
    <property type="protein sequence ID" value="JAP45308.1"/>
    <property type="molecule type" value="Transcribed_RNA"/>
</dbReference>
<evidence type="ECO:0000256" key="7">
    <source>
        <dbReference type="ARBA" id="ARBA00022898"/>
    </source>
</evidence>
<keyword evidence="10" id="KW-0443">Lipid metabolism</keyword>
<evidence type="ECO:0000256" key="2">
    <source>
        <dbReference type="ARBA" id="ARBA00004389"/>
    </source>
</evidence>
<reference evidence="19" key="1">
    <citation type="submission" date="2016-01" db="EMBL/GenBank/DDBJ databases">
        <title>Reference transcriptome for the parasite Schistocephalus solidus: insights into the molecular evolution of parasitism.</title>
        <authorList>
            <person name="Hebert F.O."/>
            <person name="Grambauer S."/>
            <person name="Barber I."/>
            <person name="Landry C.R."/>
            <person name="Aubin-Horth N."/>
        </authorList>
    </citation>
    <scope>NUCLEOTIDE SEQUENCE</scope>
</reference>
<keyword evidence="11 18" id="KW-0472">Membrane</keyword>
<dbReference type="EC" id="4.1.2.27" evidence="14"/>
<comment type="subcellular location">
    <subcellularLocation>
        <location evidence="2">Endoplasmic reticulum membrane</location>
        <topology evidence="2">Single-pass membrane protein</topology>
    </subcellularLocation>
</comment>
<keyword evidence="5 18" id="KW-0812">Transmembrane</keyword>
<protein>
    <recommendedName>
        <fullName evidence="14">sphinganine-1-phosphate aldolase</fullName>
        <ecNumber evidence="14">4.1.2.27</ecNumber>
    </recommendedName>
    <alternativeName>
        <fullName evidence="15">Sphingosine-1-phosphate aldolase</fullName>
    </alternativeName>
</protein>
<dbReference type="AlphaFoldDB" id="A0A0X3P7K8"/>
<dbReference type="Gene3D" id="3.40.640.10">
    <property type="entry name" value="Type I PLP-dependent aspartate aminotransferase-like (Major domain)"/>
    <property type="match status" value="1"/>
</dbReference>
<comment type="cofactor">
    <cofactor evidence="1 16 17">
        <name>pyridoxal 5'-phosphate</name>
        <dbReference type="ChEBI" id="CHEBI:597326"/>
    </cofactor>
</comment>
<dbReference type="PANTHER" id="PTHR42735:SF6">
    <property type="entry name" value="SPHINGOSINE-1-PHOSPHATE LYASE 1"/>
    <property type="match status" value="1"/>
</dbReference>
<evidence type="ECO:0000313" key="19">
    <source>
        <dbReference type="EMBL" id="JAP45867.1"/>
    </source>
</evidence>
<dbReference type="FunFam" id="3.40.640.10:FF:000020">
    <property type="entry name" value="sphingosine-1-phosphate lyase 1"/>
    <property type="match status" value="1"/>
</dbReference>
<dbReference type="Gene3D" id="6.10.140.2150">
    <property type="match status" value="1"/>
</dbReference>
<keyword evidence="12 17" id="KW-0456">Lyase</keyword>
<dbReference type="InterPro" id="IPR015421">
    <property type="entry name" value="PyrdxlP-dep_Trfase_major"/>
</dbReference>
<feature type="transmembrane region" description="Helical" evidence="18">
    <location>
        <begin position="41"/>
        <end position="61"/>
    </location>
</feature>
<evidence type="ECO:0000256" key="12">
    <source>
        <dbReference type="ARBA" id="ARBA00023239"/>
    </source>
</evidence>
<dbReference type="InterPro" id="IPR015424">
    <property type="entry name" value="PyrdxlP-dep_Trfase"/>
</dbReference>
<evidence type="ECO:0000256" key="8">
    <source>
        <dbReference type="ARBA" id="ARBA00022919"/>
    </source>
</evidence>
<evidence type="ECO:0000256" key="10">
    <source>
        <dbReference type="ARBA" id="ARBA00023098"/>
    </source>
</evidence>
<dbReference type="GO" id="GO:0019752">
    <property type="term" value="P:carboxylic acid metabolic process"/>
    <property type="evidence" value="ECO:0007669"/>
    <property type="project" value="InterPro"/>
</dbReference>
<dbReference type="FunFam" id="6.10.140.2150:FF:000001">
    <property type="entry name" value="Sphingosine-1-phosphate lyase 1"/>
    <property type="match status" value="1"/>
</dbReference>
<evidence type="ECO:0000256" key="16">
    <source>
        <dbReference type="PIRSR" id="PIRSR602129-50"/>
    </source>
</evidence>
<keyword evidence="7 16" id="KW-0663">Pyridoxal phosphate</keyword>
<dbReference type="GO" id="GO:0030170">
    <property type="term" value="F:pyridoxal phosphate binding"/>
    <property type="evidence" value="ECO:0007669"/>
    <property type="project" value="InterPro"/>
</dbReference>
<feature type="modified residue" description="N6-(pyridoxal phosphate)lysine" evidence="16">
    <location>
        <position position="354"/>
    </location>
</feature>
<evidence type="ECO:0000256" key="4">
    <source>
        <dbReference type="ARBA" id="ARBA00004991"/>
    </source>
</evidence>
<evidence type="ECO:0000256" key="13">
    <source>
        <dbReference type="ARBA" id="ARBA00038302"/>
    </source>
</evidence>
<keyword evidence="8" id="KW-0746">Sphingolipid metabolism</keyword>
<comment type="similarity">
    <text evidence="13">Belongs to the group II decarboxylase family. Sphingosine-1-phosphate lyase subfamily.</text>
</comment>
<evidence type="ECO:0000256" key="14">
    <source>
        <dbReference type="ARBA" id="ARBA00038965"/>
    </source>
</evidence>
<dbReference type="SUPFAM" id="SSF53383">
    <property type="entry name" value="PLP-dependent transferases"/>
    <property type="match status" value="1"/>
</dbReference>
<comment type="pathway">
    <text evidence="3">Lipid metabolism; sphingolipid metabolism.</text>
</comment>
<gene>
    <name evidence="19" type="primary">SGPL1</name>
    <name evidence="19" type="ORF">TR154403</name>
</gene>
<evidence type="ECO:0000256" key="18">
    <source>
        <dbReference type="SAM" id="Phobius"/>
    </source>
</evidence>
<proteinExistence type="inferred from homology"/>
<dbReference type="InterPro" id="IPR015422">
    <property type="entry name" value="PyrdxlP-dep_Trfase_small"/>
</dbReference>
<name>A0A0X3P7K8_SCHSO</name>
<dbReference type="EMBL" id="GEEE01017358">
    <property type="protein sequence ID" value="JAP45867.1"/>
    <property type="molecule type" value="Transcribed_RNA"/>
</dbReference>
<evidence type="ECO:0000256" key="11">
    <source>
        <dbReference type="ARBA" id="ARBA00023136"/>
    </source>
</evidence>
<evidence type="ECO:0000256" key="9">
    <source>
        <dbReference type="ARBA" id="ARBA00022989"/>
    </source>
</evidence>
<evidence type="ECO:0000256" key="17">
    <source>
        <dbReference type="RuleBase" id="RU000382"/>
    </source>
</evidence>
<dbReference type="PANTHER" id="PTHR42735">
    <property type="match status" value="1"/>
</dbReference>
<comment type="pathway">
    <text evidence="4">Sphingolipid metabolism.</text>
</comment>
<accession>A0A0X3P7K8</accession>
<organism evidence="19">
    <name type="scientific">Schistocephalus solidus</name>
    <name type="common">Tapeworm</name>
    <dbReference type="NCBI Taxonomy" id="70667"/>
    <lineage>
        <taxon>Eukaryota</taxon>
        <taxon>Metazoa</taxon>
        <taxon>Spiralia</taxon>
        <taxon>Lophotrochozoa</taxon>
        <taxon>Platyhelminthes</taxon>
        <taxon>Cestoda</taxon>
        <taxon>Eucestoda</taxon>
        <taxon>Diphyllobothriidea</taxon>
        <taxon>Diphyllobothriidae</taxon>
        <taxon>Schistocephalus</taxon>
    </lineage>
</organism>
<evidence type="ECO:0000256" key="1">
    <source>
        <dbReference type="ARBA" id="ARBA00001933"/>
    </source>
</evidence>
<dbReference type="Pfam" id="PF00282">
    <property type="entry name" value="Pyridoxal_deC"/>
    <property type="match status" value="1"/>
</dbReference>
<dbReference type="GO" id="GO:0005789">
    <property type="term" value="C:endoplasmic reticulum membrane"/>
    <property type="evidence" value="ECO:0007669"/>
    <property type="project" value="UniProtKB-SubCell"/>
</dbReference>
<sequence>MDHGDTTHGETIVSFYWSILYNHLCATLGRTNALLRPYEPLVLIALTLSGIFSVNLLLALIDRLHSPGNWKILLFRFITALPRMRSIKAQKLREVKKSIFESVHGKHPQLPYRQALPLKSMSADAIKSTARQLSSSSAVDWKSGRMSGTVYPANEELSHLLIQMQELYLWTNPLHTDAFPSVRRMEAEVVRMCLTMFHGDENSCGTMSSGGTESIMLACLAYRNRARKMGIHEPDMVIPESAHTAFDKAGSVMNIRVIRVPLDPVTFKVNLKAFKAAITNRTCMLVASAPQFPHGIIDPILEIAEIGLKRRIPVHVDSCLGGFLLPFMEEAGFPLEEFDFRVPGVTSISCDTHKYGFAAKGTSVIMYRNQDLRSCQFFSCPDWSGGVYASPTFAGSRSGALIAACWSAMLFHGQEGYVNSTRRIVSTARRIADGIRQIRGLKVLGEPMVSVVAFTSEDFDIYQLAHLMSVDADGKPSWGLNVLQFPSAVHLCVTDMHTREGVAEAFLADLEEAARTLLKSPKQSSSGMAAVYGMCQLIPDRSLVASVAASFLDACYATQSPSDETS</sequence>
<dbReference type="InterPro" id="IPR002129">
    <property type="entry name" value="PyrdxlP-dep_de-COase"/>
</dbReference>
<dbReference type="GO" id="GO:0008117">
    <property type="term" value="F:sphinganine-1-phosphate aldolase activity"/>
    <property type="evidence" value="ECO:0007669"/>
    <property type="project" value="UniProtKB-EC"/>
</dbReference>
<dbReference type="EMBL" id="GEEE01016662">
    <property type="protein sequence ID" value="JAP46563.1"/>
    <property type="molecule type" value="Transcribed_RNA"/>
</dbReference>
<dbReference type="Gene3D" id="3.90.1150.10">
    <property type="entry name" value="Aspartate Aminotransferase, domain 1"/>
    <property type="match status" value="1"/>
</dbReference>
<evidence type="ECO:0000256" key="3">
    <source>
        <dbReference type="ARBA" id="ARBA00004760"/>
    </source>
</evidence>
<keyword evidence="6" id="KW-0256">Endoplasmic reticulum</keyword>
<evidence type="ECO:0000256" key="5">
    <source>
        <dbReference type="ARBA" id="ARBA00022692"/>
    </source>
</evidence>
<evidence type="ECO:0000256" key="15">
    <source>
        <dbReference type="ARBA" id="ARBA00042568"/>
    </source>
</evidence>
<dbReference type="InterPro" id="IPR050477">
    <property type="entry name" value="GrpII_AminoAcid_Decarb"/>
</dbReference>
<keyword evidence="9 18" id="KW-1133">Transmembrane helix</keyword>